<dbReference type="PANTHER" id="PTHR18964">
    <property type="entry name" value="ROK (REPRESSOR, ORF, KINASE) FAMILY"/>
    <property type="match status" value="1"/>
</dbReference>
<dbReference type="PaxDb" id="411902-CLOBOL_02052"/>
<accession>A8RMY4</accession>
<evidence type="ECO:0000256" key="1">
    <source>
        <dbReference type="ARBA" id="ARBA00002486"/>
    </source>
</evidence>
<reference evidence="4 5" key="2">
    <citation type="submission" date="2007-09" db="EMBL/GenBank/DDBJ databases">
        <title>Draft genome sequence of Clostridium bolteae (ATCC BAA-613).</title>
        <authorList>
            <person name="Sudarsanam P."/>
            <person name="Ley R."/>
            <person name="Guruge J."/>
            <person name="Turnbaugh P.J."/>
            <person name="Mahowald M."/>
            <person name="Liep D."/>
            <person name="Gordon J."/>
        </authorList>
    </citation>
    <scope>NUCLEOTIDE SEQUENCE [LARGE SCALE GENOMIC DNA]</scope>
    <source>
        <strain evidence="5">ATCC BAA-613 / DSM 15670 / CCUG 46953 / JCM 12243 / WAL 16351</strain>
    </source>
</reference>
<dbReference type="Gene3D" id="1.10.10.10">
    <property type="entry name" value="Winged helix-like DNA-binding domain superfamily/Winged helix DNA-binding domain"/>
    <property type="match status" value="1"/>
</dbReference>
<protein>
    <recommendedName>
        <fullName evidence="6">ROK family transcriptional regulator</fullName>
    </recommendedName>
</protein>
<evidence type="ECO:0000256" key="3">
    <source>
        <dbReference type="ARBA" id="ARBA00022629"/>
    </source>
</evidence>
<comment type="function">
    <text evidence="1">Transcriptional repressor of xylose-utilizing enzymes.</text>
</comment>
<gene>
    <name evidence="4" type="ORF">CLOBOL_02052</name>
</gene>
<evidence type="ECO:0008006" key="6">
    <source>
        <dbReference type="Google" id="ProtNLM"/>
    </source>
</evidence>
<evidence type="ECO:0000256" key="2">
    <source>
        <dbReference type="ARBA" id="ARBA00006479"/>
    </source>
</evidence>
<dbReference type="HOGENOM" id="CLU_036604_13_1_9"/>
<proteinExistence type="inferred from homology"/>
<dbReference type="Gene3D" id="3.30.420.40">
    <property type="match status" value="2"/>
</dbReference>
<dbReference type="GO" id="GO:0042732">
    <property type="term" value="P:D-xylose metabolic process"/>
    <property type="evidence" value="ECO:0007669"/>
    <property type="project" value="UniProtKB-KW"/>
</dbReference>
<name>A8RMY4_ENTBW</name>
<evidence type="ECO:0000313" key="4">
    <source>
        <dbReference type="EMBL" id="EDP17475.1"/>
    </source>
</evidence>
<evidence type="ECO:0000313" key="5">
    <source>
        <dbReference type="Proteomes" id="UP000005396"/>
    </source>
</evidence>
<dbReference type="SUPFAM" id="SSF46785">
    <property type="entry name" value="Winged helix' DNA-binding domain"/>
    <property type="match status" value="1"/>
</dbReference>
<comment type="caution">
    <text evidence="4">The sequence shown here is derived from an EMBL/GenBank/DDBJ whole genome shotgun (WGS) entry which is preliminary data.</text>
</comment>
<dbReference type="InterPro" id="IPR036388">
    <property type="entry name" value="WH-like_DNA-bd_sf"/>
</dbReference>
<dbReference type="AlphaFoldDB" id="A8RMY4"/>
<dbReference type="EMBL" id="ABCC02000022">
    <property type="protein sequence ID" value="EDP17475.1"/>
    <property type="molecule type" value="Genomic_DNA"/>
</dbReference>
<keyword evidence="3" id="KW-0859">Xylose metabolism</keyword>
<dbReference type="PANTHER" id="PTHR18964:SF149">
    <property type="entry name" value="BIFUNCTIONAL UDP-N-ACETYLGLUCOSAMINE 2-EPIMERASE_N-ACETYLMANNOSAMINE KINASE"/>
    <property type="match status" value="1"/>
</dbReference>
<organism evidence="4 5">
    <name type="scientific">Enterocloster bolteae (strain ATCC BAA-613 / DSM 15670 / CCUG 46953 / JCM 12243 / WAL 16351)</name>
    <name type="common">Clostridium bolteae</name>
    <dbReference type="NCBI Taxonomy" id="411902"/>
    <lineage>
        <taxon>Bacteria</taxon>
        <taxon>Bacillati</taxon>
        <taxon>Bacillota</taxon>
        <taxon>Clostridia</taxon>
        <taxon>Lachnospirales</taxon>
        <taxon>Lachnospiraceae</taxon>
        <taxon>Enterocloster</taxon>
    </lineage>
</organism>
<reference evidence="4 5" key="1">
    <citation type="submission" date="2007-08" db="EMBL/GenBank/DDBJ databases">
        <authorList>
            <person name="Fulton L."/>
            <person name="Clifton S."/>
            <person name="Fulton B."/>
            <person name="Xu J."/>
            <person name="Minx P."/>
            <person name="Pepin K.H."/>
            <person name="Johnson M."/>
            <person name="Thiruvilangam P."/>
            <person name="Bhonagiri V."/>
            <person name="Nash W.E."/>
            <person name="Mardis E.R."/>
            <person name="Wilson R.K."/>
        </authorList>
    </citation>
    <scope>NUCLEOTIDE SEQUENCE [LARGE SCALE GENOMIC DNA]</scope>
    <source>
        <strain evidence="5">ATCC BAA-613 / DSM 15670 / CCUG 46953 / JCM 12243 / WAL 16351</strain>
    </source>
</reference>
<keyword evidence="3" id="KW-0119">Carbohydrate metabolism</keyword>
<dbReference type="eggNOG" id="COG1940">
    <property type="taxonomic scope" value="Bacteria"/>
</dbReference>
<dbReference type="Pfam" id="PF00480">
    <property type="entry name" value="ROK"/>
    <property type="match status" value="1"/>
</dbReference>
<comment type="similarity">
    <text evidence="2">Belongs to the ROK (NagC/XylR) family.</text>
</comment>
<dbReference type="SUPFAM" id="SSF53067">
    <property type="entry name" value="Actin-like ATPase domain"/>
    <property type="match status" value="1"/>
</dbReference>
<sequence>MITFRKEFMKVGCPIMKINEKALEKKRQNKARIASHILHRKQISKPELAIELGLSMPTVLQNVKELQEAGIVEEVGEYESTGGRKAKALSVVKNVRYAAGVDITANHISVVIIDLKGDMVHSRRFRRRFENTAEYYEDLAAELEQFLDESRVDKKKILGVGISLPGIVDRENSRLIRSHILQVSDINLEVISRLIPYPVHFENDANSAAVAELQGTDRNAVYLSLSNTVGGSIYLDNDIYGGDHFRSAEFGHMIIYPEGRLCYCGKRGCADPYCSAGVLSSFAGEDGGLAEFFRLVEKKERDAMAVWDTYLEDLSIVITNLRMCFDCDIVLGGYVGGYLKPYMSQLGRKVMVNNKFDNDTLYLRNCRYEKEASAVGIAMTFMDEYFRTII</sequence>
<dbReference type="InterPro" id="IPR043129">
    <property type="entry name" value="ATPase_NBD"/>
</dbReference>
<dbReference type="Proteomes" id="UP000005396">
    <property type="component" value="Unassembled WGS sequence"/>
</dbReference>
<dbReference type="Pfam" id="PF13412">
    <property type="entry name" value="HTH_24"/>
    <property type="match status" value="1"/>
</dbReference>
<dbReference type="InterPro" id="IPR000600">
    <property type="entry name" value="ROK"/>
</dbReference>
<dbReference type="InterPro" id="IPR036390">
    <property type="entry name" value="WH_DNA-bd_sf"/>
</dbReference>